<feature type="transmembrane region" description="Helical" evidence="6">
    <location>
        <begin position="483"/>
        <end position="504"/>
    </location>
</feature>
<organism evidence="7 8">
    <name type="scientific">Malacoplasma iowae DK-CPA</name>
    <dbReference type="NCBI Taxonomy" id="1394179"/>
    <lineage>
        <taxon>Bacteria</taxon>
        <taxon>Bacillati</taxon>
        <taxon>Mycoplasmatota</taxon>
        <taxon>Mycoplasmoidales</taxon>
        <taxon>Mycoplasmoidaceae</taxon>
        <taxon>Malacoplasma</taxon>
    </lineage>
</organism>
<proteinExistence type="inferred from homology"/>
<name>A0A084U3C7_MALIO</name>
<evidence type="ECO:0000256" key="1">
    <source>
        <dbReference type="ARBA" id="ARBA00003408"/>
    </source>
</evidence>
<feature type="transmembrane region" description="Helical" evidence="6">
    <location>
        <begin position="178"/>
        <end position="203"/>
    </location>
</feature>
<keyword evidence="4" id="KW-0813">Transport</keyword>
<feature type="transmembrane region" description="Helical" evidence="6">
    <location>
        <begin position="338"/>
        <end position="356"/>
    </location>
</feature>
<evidence type="ECO:0000313" key="7">
    <source>
        <dbReference type="EMBL" id="KFB07463.1"/>
    </source>
</evidence>
<dbReference type="GO" id="GO:0015297">
    <property type="term" value="F:antiporter activity"/>
    <property type="evidence" value="ECO:0007669"/>
    <property type="project" value="InterPro"/>
</dbReference>
<feature type="transmembrane region" description="Helical" evidence="6">
    <location>
        <begin position="449"/>
        <end position="471"/>
    </location>
</feature>
<dbReference type="Pfam" id="PF01554">
    <property type="entry name" value="MatE"/>
    <property type="match status" value="1"/>
</dbReference>
<keyword evidence="6" id="KW-1133">Transmembrane helix</keyword>
<feature type="transmembrane region" description="Helical" evidence="6">
    <location>
        <begin position="298"/>
        <end position="318"/>
    </location>
</feature>
<evidence type="ECO:0000313" key="8">
    <source>
        <dbReference type="Proteomes" id="UP000028523"/>
    </source>
</evidence>
<comment type="caution">
    <text evidence="7">The sequence shown here is derived from an EMBL/GenBank/DDBJ whole genome shotgun (WGS) entry which is preliminary data.</text>
</comment>
<comment type="function">
    <text evidence="1">Multidrug efflux pump.</text>
</comment>
<comment type="similarity">
    <text evidence="2">Belongs to the multi antimicrobial extrusion (MATE) (TC 2.A.66.1) family.</text>
</comment>
<accession>A0A084U3C7</accession>
<evidence type="ECO:0000256" key="2">
    <source>
        <dbReference type="ARBA" id="ARBA00010199"/>
    </source>
</evidence>
<evidence type="ECO:0000256" key="3">
    <source>
        <dbReference type="ARBA" id="ARBA00020268"/>
    </source>
</evidence>
<dbReference type="InterPro" id="IPR002528">
    <property type="entry name" value="MATE_fam"/>
</dbReference>
<dbReference type="RefSeq" id="WP_036452137.1">
    <property type="nucleotide sequence ID" value="NZ_AWQU01000082.1"/>
</dbReference>
<dbReference type="PANTHER" id="PTHR43298:SF2">
    <property type="entry name" value="FMN_FAD EXPORTER YEEO-RELATED"/>
    <property type="match status" value="1"/>
</dbReference>
<dbReference type="GO" id="GO:0042910">
    <property type="term" value="F:xenobiotic transmembrane transporter activity"/>
    <property type="evidence" value="ECO:0007669"/>
    <property type="project" value="InterPro"/>
</dbReference>
<dbReference type="Proteomes" id="UP000028523">
    <property type="component" value="Unassembled WGS sequence"/>
</dbReference>
<dbReference type="InterPro" id="IPR050222">
    <property type="entry name" value="MATE_MdtK"/>
</dbReference>
<evidence type="ECO:0000256" key="5">
    <source>
        <dbReference type="ARBA" id="ARBA00031636"/>
    </source>
</evidence>
<protein>
    <recommendedName>
        <fullName evidence="3">Probable multidrug resistance protein NorM</fullName>
    </recommendedName>
    <alternativeName>
        <fullName evidence="5">Multidrug-efflux transporter</fullName>
    </alternativeName>
</protein>
<dbReference type="EMBL" id="AWQU01000082">
    <property type="protein sequence ID" value="KFB07463.1"/>
    <property type="molecule type" value="Genomic_DNA"/>
</dbReference>
<feature type="transmembrane region" description="Helical" evidence="6">
    <location>
        <begin position="36"/>
        <end position="61"/>
    </location>
</feature>
<dbReference type="GO" id="GO:0005886">
    <property type="term" value="C:plasma membrane"/>
    <property type="evidence" value="ECO:0007669"/>
    <property type="project" value="TreeGrafter"/>
</dbReference>
<feature type="transmembrane region" description="Helical" evidence="6">
    <location>
        <begin position="135"/>
        <end position="158"/>
    </location>
</feature>
<evidence type="ECO:0000256" key="4">
    <source>
        <dbReference type="ARBA" id="ARBA00022448"/>
    </source>
</evidence>
<dbReference type="PANTHER" id="PTHR43298">
    <property type="entry name" value="MULTIDRUG RESISTANCE PROTEIN NORM-RELATED"/>
    <property type="match status" value="1"/>
</dbReference>
<evidence type="ECO:0000256" key="6">
    <source>
        <dbReference type="SAM" id="Phobius"/>
    </source>
</evidence>
<sequence length="517" mass="58190">MKSKISRKNFDDNFKYLNENNSKKNKLVNKLFGDKAFIILMFSLFIPSALQQLITIAVTYVDIFFISGFAPNKITIDNNVINIANPGTIAKTAVGISTSVINFPLMVTLGVTSGIGLVTAQYYGAKQKNELQQTIIYKTLVSLLLVTPFIILMMVIPFEIISVSRNVFNPILTSESGLISSVAATYLFWSAPGFFIIILVYTLGYSYREIGKPKYALIASLCSMCVNIIMDPLLIIFEKDLNNAVRNIALATICSRFIEFLVMFIFIYAKKEYYLFIKKVKLDFKTFKVTIKNSWQAIFNDALYGFATLFLVMCLLIYDENSHDAFTTVSIIIQFANVIFPGMAASCAVLVGSELGNNNIEKAKSNSICLITWGSIITLVFALILFALSWFINPILSPPPPIENSNLYNQWLANQELAKQAEWVMMPIIFSQGIFSILYFSIKAGGSKYIFFTDGFVMSVWCIVLGCLLYTKTINPNNLKSPLLLFFIVEFNQIAKAITSFIMYKWSNWAINITINK</sequence>
<feature type="transmembrane region" description="Helical" evidence="6">
    <location>
        <begin position="215"/>
        <end position="236"/>
    </location>
</feature>
<feature type="transmembrane region" description="Helical" evidence="6">
    <location>
        <begin position="423"/>
        <end position="442"/>
    </location>
</feature>
<dbReference type="AlphaFoldDB" id="A0A084U3C7"/>
<feature type="transmembrane region" description="Helical" evidence="6">
    <location>
        <begin position="368"/>
        <end position="392"/>
    </location>
</feature>
<reference evidence="7 8" key="1">
    <citation type="journal article" date="2014" name="PLoS ONE">
        <title>Reduction of Hydrogen Peroxide Accumulation and Toxicity by a Catalase from Mycoplasma iowae.</title>
        <authorList>
            <person name="Pritchard R.E."/>
            <person name="Prassinos A.J."/>
            <person name="Osborne J.D."/>
            <person name="Raviv Z."/>
            <person name="Balish M.F."/>
        </authorList>
    </citation>
    <scope>NUCLEOTIDE SEQUENCE [LARGE SCALE GENOMIC DNA]</scope>
    <source>
        <strain evidence="7 8">DK-CPA</strain>
    </source>
</reference>
<feature type="transmembrane region" description="Helical" evidence="6">
    <location>
        <begin position="101"/>
        <end position="123"/>
    </location>
</feature>
<feature type="transmembrane region" description="Helical" evidence="6">
    <location>
        <begin position="248"/>
        <end position="269"/>
    </location>
</feature>
<keyword evidence="6" id="KW-0812">Transmembrane</keyword>
<keyword evidence="6" id="KW-0472">Membrane</keyword>
<gene>
    <name evidence="7" type="primary">norM</name>
    <name evidence="7" type="ORF">P271_300</name>
</gene>
<keyword evidence="8" id="KW-1185">Reference proteome</keyword>